<dbReference type="InterPro" id="IPR013783">
    <property type="entry name" value="Ig-like_fold"/>
</dbReference>
<comment type="similarity">
    <text evidence="1">Belongs to the glycosyl hydrolase 13 family.</text>
</comment>
<dbReference type="InterPro" id="IPR004193">
    <property type="entry name" value="Glyco_hydro_13_N"/>
</dbReference>
<dbReference type="PANTHER" id="PTHR43002">
    <property type="entry name" value="GLYCOGEN DEBRANCHING ENZYME"/>
    <property type="match status" value="1"/>
</dbReference>
<dbReference type="CDD" id="cd11326">
    <property type="entry name" value="AmyAc_Glg_debranch"/>
    <property type="match status" value="1"/>
</dbReference>
<dbReference type="SUPFAM" id="SSF81296">
    <property type="entry name" value="E set domains"/>
    <property type="match status" value="1"/>
</dbReference>
<dbReference type="Gene3D" id="2.60.40.10">
    <property type="entry name" value="Immunoglobulins"/>
    <property type="match status" value="1"/>
</dbReference>
<dbReference type="SMART" id="SM00642">
    <property type="entry name" value="Aamy"/>
    <property type="match status" value="1"/>
</dbReference>
<dbReference type="CDD" id="cd02856">
    <property type="entry name" value="E_set_GDE_Isoamylase_N"/>
    <property type="match status" value="1"/>
</dbReference>
<feature type="region of interest" description="Disordered" evidence="4">
    <location>
        <begin position="447"/>
        <end position="473"/>
    </location>
</feature>
<gene>
    <name evidence="6" type="ORF">RJ45_18215</name>
</gene>
<comment type="caution">
    <text evidence="6">The sequence shown here is derived from an EMBL/GenBank/DDBJ whole genome shotgun (WGS) entry which is preliminary data.</text>
</comment>
<evidence type="ECO:0000259" key="5">
    <source>
        <dbReference type="SMART" id="SM00642"/>
    </source>
</evidence>
<dbReference type="GO" id="GO:0005980">
    <property type="term" value="P:glycogen catabolic process"/>
    <property type="evidence" value="ECO:0007669"/>
    <property type="project" value="InterPro"/>
</dbReference>
<evidence type="ECO:0000256" key="2">
    <source>
        <dbReference type="ARBA" id="ARBA00022801"/>
    </source>
</evidence>
<protein>
    <submittedName>
        <fullName evidence="6">Glycogen debranching protein</fullName>
    </submittedName>
</protein>
<dbReference type="Gene3D" id="3.20.20.80">
    <property type="entry name" value="Glycosidases"/>
    <property type="match status" value="1"/>
</dbReference>
<evidence type="ECO:0000313" key="7">
    <source>
        <dbReference type="Proteomes" id="UP000031278"/>
    </source>
</evidence>
<dbReference type="SUPFAM" id="SSF51445">
    <property type="entry name" value="(Trans)glycosidases"/>
    <property type="match status" value="1"/>
</dbReference>
<dbReference type="GO" id="GO:0004135">
    <property type="term" value="F:amylo-alpha-1,6-glucosidase activity"/>
    <property type="evidence" value="ECO:0007669"/>
    <property type="project" value="InterPro"/>
</dbReference>
<dbReference type="Proteomes" id="UP000031278">
    <property type="component" value="Unassembled WGS sequence"/>
</dbReference>
<feature type="domain" description="Glycosyl hydrolase family 13 catalytic" evidence="5">
    <location>
        <begin position="147"/>
        <end position="550"/>
    </location>
</feature>
<keyword evidence="2" id="KW-0378">Hydrolase</keyword>
<accession>A0A0B9H0D0</accession>
<sequence>MCKISKEMYRMFAKLAQPFPLGATLCDQGCNFSIHCPENKEIQLVLFDNNNKKTFIELENKHLDIHYTFVKGINKGQVYGYQIKDKNEYRLILDPYAQALNKVPYYIEPFTADRSWHFAKSVVVDHSFDWDDTTLPQVPLEETVIFETHVKGFTKQHPRIEEKYQGTYLGLCQPDMINYFKELGVTSLQLLPVTSCMSEPHLLKMDKVNYWGYNSLCFMAPEPRYATDDPVTEMKTMVRELHRHGIEVIMDIVFNHTAEGGEGGPKFHFKCLDKKYYLLDTHKSYKNHTGCGNSFDLTYQPSLNIVLDTLRHWVTHYQIDGFRFDLAATLGRNGDRFNTHSAFFKAISQDPILQRVKLIAEPWDIGPDGYQLGYFPRGWNECNDKFRDTVKSYWLCRENNVKEFATRIMGSRDLFSAGKWPDKLPVNFVSYHDGFTLQDLVSYNEKHNHANGENNRDGHGDNRSNNQGIEGETTNYAVLGRRERQKRNLMTTLLFSFGIPHLLAVDALSHTQGGNNNAYCQDNEISWADWSPCKDKSNFSQWLATMLERRKTYMSPFIRAFSGPNRGHHRIHWNRSDGQPMNADDWQGLDAFSLYLGLFDDGKELLFLINSSTIPTRYRLPEGSKWQVICDTSEATLGARQVQTTYMQGAQSLTILYRD</sequence>
<dbReference type="Pfam" id="PF02922">
    <property type="entry name" value="CBM_48"/>
    <property type="match status" value="1"/>
</dbReference>
<keyword evidence="3" id="KW-0326">Glycosidase</keyword>
<reference evidence="6 7" key="1">
    <citation type="submission" date="2014-12" db="EMBL/GenBank/DDBJ databases">
        <title>Genome sequencing of Photobacterium gaetbulicola AD005a.</title>
        <authorList>
            <person name="Adrian T.G.S."/>
            <person name="Chan K.G."/>
        </authorList>
    </citation>
    <scope>NUCLEOTIDE SEQUENCE [LARGE SCALE GENOMIC DNA]</scope>
    <source>
        <strain evidence="6 7">AD005a</strain>
    </source>
</reference>
<organism evidence="6 7">
    <name type="scientific">Photobacterium gaetbulicola</name>
    <dbReference type="NCBI Taxonomy" id="1295392"/>
    <lineage>
        <taxon>Bacteria</taxon>
        <taxon>Pseudomonadati</taxon>
        <taxon>Pseudomonadota</taxon>
        <taxon>Gammaproteobacteria</taxon>
        <taxon>Vibrionales</taxon>
        <taxon>Vibrionaceae</taxon>
        <taxon>Photobacterium</taxon>
    </lineage>
</organism>
<evidence type="ECO:0000256" key="4">
    <source>
        <dbReference type="SAM" id="MobiDB-lite"/>
    </source>
</evidence>
<feature type="compositionally biased region" description="Polar residues" evidence="4">
    <location>
        <begin position="463"/>
        <end position="473"/>
    </location>
</feature>
<dbReference type="InterPro" id="IPR044505">
    <property type="entry name" value="GlgX_Isoamylase_N_E_set"/>
</dbReference>
<name>A0A0B9H0D0_9GAMM</name>
<dbReference type="InterPro" id="IPR013780">
    <property type="entry name" value="Glyco_hydro_b"/>
</dbReference>
<dbReference type="InterPro" id="IPR014756">
    <property type="entry name" value="Ig_E-set"/>
</dbReference>
<dbReference type="AlphaFoldDB" id="A0A0B9H0D0"/>
<dbReference type="EMBL" id="JWLZ01000180">
    <property type="protein sequence ID" value="KHT62312.1"/>
    <property type="molecule type" value="Genomic_DNA"/>
</dbReference>
<feature type="compositionally biased region" description="Basic and acidic residues" evidence="4">
    <location>
        <begin position="447"/>
        <end position="462"/>
    </location>
</feature>
<dbReference type="InterPro" id="IPR011837">
    <property type="entry name" value="Glycogen_debranch_GlgX"/>
</dbReference>
<dbReference type="InterPro" id="IPR006047">
    <property type="entry name" value="GH13_cat_dom"/>
</dbReference>
<dbReference type="NCBIfam" id="TIGR02100">
    <property type="entry name" value="glgX_debranch"/>
    <property type="match status" value="1"/>
</dbReference>
<dbReference type="Pfam" id="PF00128">
    <property type="entry name" value="Alpha-amylase"/>
    <property type="match status" value="1"/>
</dbReference>
<dbReference type="SUPFAM" id="SSF51011">
    <property type="entry name" value="Glycosyl hydrolase domain"/>
    <property type="match status" value="1"/>
</dbReference>
<dbReference type="InterPro" id="IPR017853">
    <property type="entry name" value="GH"/>
</dbReference>
<proteinExistence type="inferred from homology"/>
<evidence type="ECO:0000256" key="3">
    <source>
        <dbReference type="ARBA" id="ARBA00023295"/>
    </source>
</evidence>
<evidence type="ECO:0000313" key="6">
    <source>
        <dbReference type="EMBL" id="KHT62312.1"/>
    </source>
</evidence>
<evidence type="ECO:0000256" key="1">
    <source>
        <dbReference type="ARBA" id="ARBA00008061"/>
    </source>
</evidence>
<dbReference type="Gene3D" id="2.60.40.1180">
    <property type="entry name" value="Golgi alpha-mannosidase II"/>
    <property type="match status" value="1"/>
</dbReference>